<feature type="transmembrane region" description="Helical" evidence="6">
    <location>
        <begin position="474"/>
        <end position="493"/>
    </location>
</feature>
<comment type="subcellular location">
    <subcellularLocation>
        <location evidence="1">Cell membrane</location>
        <topology evidence="1">Multi-pass membrane protein</topology>
    </subcellularLocation>
</comment>
<dbReference type="Proteomes" id="UP000221961">
    <property type="component" value="Chromosome"/>
</dbReference>
<name>A0A291REA0_9NOCA</name>
<feature type="transmembrane region" description="Helical" evidence="6">
    <location>
        <begin position="414"/>
        <end position="434"/>
    </location>
</feature>
<dbReference type="PANTHER" id="PTHR42718:SF9">
    <property type="entry name" value="MAJOR FACILITATOR SUPERFAMILY MULTIDRUG TRANSPORTER MFSC"/>
    <property type="match status" value="1"/>
</dbReference>
<feature type="transmembrane region" description="Helical" evidence="6">
    <location>
        <begin position="275"/>
        <end position="295"/>
    </location>
</feature>
<feature type="transmembrane region" description="Helical" evidence="6">
    <location>
        <begin position="114"/>
        <end position="134"/>
    </location>
</feature>
<dbReference type="GO" id="GO:0005886">
    <property type="term" value="C:plasma membrane"/>
    <property type="evidence" value="ECO:0007669"/>
    <property type="project" value="UniProtKB-SubCell"/>
</dbReference>
<feature type="transmembrane region" description="Helical" evidence="6">
    <location>
        <begin position="212"/>
        <end position="231"/>
    </location>
</feature>
<dbReference type="GO" id="GO:0022857">
    <property type="term" value="F:transmembrane transporter activity"/>
    <property type="evidence" value="ECO:0007669"/>
    <property type="project" value="InterPro"/>
</dbReference>
<gene>
    <name evidence="8" type="ORF">CRH09_04830</name>
</gene>
<evidence type="ECO:0000256" key="4">
    <source>
        <dbReference type="ARBA" id="ARBA00022989"/>
    </source>
</evidence>
<dbReference type="Gene3D" id="1.20.1720.10">
    <property type="entry name" value="Multidrug resistance protein D"/>
    <property type="match status" value="1"/>
</dbReference>
<dbReference type="InterPro" id="IPR020846">
    <property type="entry name" value="MFS_dom"/>
</dbReference>
<dbReference type="InterPro" id="IPR036259">
    <property type="entry name" value="MFS_trans_sf"/>
</dbReference>
<keyword evidence="3 6" id="KW-0812">Transmembrane</keyword>
<feature type="transmembrane region" description="Helical" evidence="6">
    <location>
        <begin position="307"/>
        <end position="328"/>
    </location>
</feature>
<feature type="transmembrane region" description="Helical" evidence="6">
    <location>
        <begin position="21"/>
        <end position="43"/>
    </location>
</feature>
<sequence length="517" mass="52590">MHKEGSAVVSETGRSAQPGATLAAVCAAISLVPVVATGAGVALPGISADLHTSLASAQWVVNAFFLTFASFMAVTGSLADMIGRRRMFSAGIAVFCTAMVIAGLAPHITVLVGARVIAGMGAAAVLTGGSAVLANTFQGAARARAFAVYGTGIGLGLAFGPLIAGVIVTSLGGWRVFFLAAAVILLPVLAFSLRLPDSRDVHPAGIDWRGGILFTAGLFMLVLCAIEGPAVGWTRPLIIAACVAAVALLVAFVLVERRTDHPLIEISLFTERRFVAICLMPVLLAFGFVAPLMVLPQYFMAVDGASAQSAGLLMVLMTGPTLVLPMLVGTLSRHVSQRTLLIVVLALTALGAGWLTVLRPHLGIVALAGPLIAIGAGFGVSLAFLDGAAVASVESSRAGMAAGVFNTMRLGGESISIAVLGAIITGVTAARLHATLPAGQADALTTKLLQGDPSGVTAATADGAFSAYTSAMHIGLWSVCLLAVLGIVGILALTRETPETIENNVVPEEMTVEGVSR</sequence>
<feature type="transmembrane region" description="Helical" evidence="6">
    <location>
        <begin position="174"/>
        <end position="191"/>
    </location>
</feature>
<feature type="transmembrane region" description="Helical" evidence="6">
    <location>
        <begin position="146"/>
        <end position="168"/>
    </location>
</feature>
<dbReference type="PANTHER" id="PTHR42718">
    <property type="entry name" value="MAJOR FACILITATOR SUPERFAMILY MULTIDRUG TRANSPORTER MFSC"/>
    <property type="match status" value="1"/>
</dbReference>
<dbReference type="Pfam" id="PF07690">
    <property type="entry name" value="MFS_1"/>
    <property type="match status" value="2"/>
</dbReference>
<feature type="transmembrane region" description="Helical" evidence="6">
    <location>
        <begin position="237"/>
        <end position="255"/>
    </location>
</feature>
<feature type="domain" description="Major facilitator superfamily (MFS) profile" evidence="7">
    <location>
        <begin position="16"/>
        <end position="498"/>
    </location>
</feature>
<evidence type="ECO:0000256" key="6">
    <source>
        <dbReference type="SAM" id="Phobius"/>
    </source>
</evidence>
<dbReference type="Gene3D" id="1.20.1250.20">
    <property type="entry name" value="MFS general substrate transporter like domains"/>
    <property type="match status" value="1"/>
</dbReference>
<evidence type="ECO:0000256" key="5">
    <source>
        <dbReference type="ARBA" id="ARBA00023136"/>
    </source>
</evidence>
<evidence type="ECO:0000256" key="2">
    <source>
        <dbReference type="ARBA" id="ARBA00022448"/>
    </source>
</evidence>
<evidence type="ECO:0000259" key="7">
    <source>
        <dbReference type="PROSITE" id="PS50850"/>
    </source>
</evidence>
<keyword evidence="5 6" id="KW-0472">Membrane</keyword>
<reference evidence="8 9" key="1">
    <citation type="submission" date="2017-10" db="EMBL/GenBank/DDBJ databases">
        <title>Comparative genomics between pathogenic Norcardia.</title>
        <authorList>
            <person name="Zeng L."/>
        </authorList>
    </citation>
    <scope>NUCLEOTIDE SEQUENCE [LARGE SCALE GENOMIC DNA]</scope>
    <source>
        <strain evidence="8 9">NC_YFY_NT001</strain>
    </source>
</reference>
<feature type="transmembrane region" description="Helical" evidence="6">
    <location>
        <begin position="340"/>
        <end position="358"/>
    </location>
</feature>
<evidence type="ECO:0000313" key="8">
    <source>
        <dbReference type="EMBL" id="ATL65638.1"/>
    </source>
</evidence>
<evidence type="ECO:0000256" key="3">
    <source>
        <dbReference type="ARBA" id="ARBA00022692"/>
    </source>
</evidence>
<evidence type="ECO:0000256" key="1">
    <source>
        <dbReference type="ARBA" id="ARBA00004651"/>
    </source>
</evidence>
<evidence type="ECO:0000313" key="9">
    <source>
        <dbReference type="Proteomes" id="UP000221961"/>
    </source>
</evidence>
<dbReference type="InterPro" id="IPR011701">
    <property type="entry name" value="MFS"/>
</dbReference>
<feature type="transmembrane region" description="Helical" evidence="6">
    <location>
        <begin position="87"/>
        <end position="108"/>
    </location>
</feature>
<feature type="transmembrane region" description="Helical" evidence="6">
    <location>
        <begin position="55"/>
        <end position="75"/>
    </location>
</feature>
<dbReference type="KEGG" id="ntp:CRH09_04830"/>
<feature type="transmembrane region" description="Helical" evidence="6">
    <location>
        <begin position="364"/>
        <end position="393"/>
    </location>
</feature>
<dbReference type="AlphaFoldDB" id="A0A291REA0"/>
<organism evidence="8 9">
    <name type="scientific">Nocardia terpenica</name>
    <dbReference type="NCBI Taxonomy" id="455432"/>
    <lineage>
        <taxon>Bacteria</taxon>
        <taxon>Bacillati</taxon>
        <taxon>Actinomycetota</taxon>
        <taxon>Actinomycetes</taxon>
        <taxon>Mycobacteriales</taxon>
        <taxon>Nocardiaceae</taxon>
        <taxon>Nocardia</taxon>
    </lineage>
</organism>
<protein>
    <submittedName>
        <fullName evidence="8">MFS transporter</fullName>
    </submittedName>
</protein>
<accession>A0A291REA0</accession>
<dbReference type="PROSITE" id="PS50850">
    <property type="entry name" value="MFS"/>
    <property type="match status" value="1"/>
</dbReference>
<keyword evidence="2" id="KW-0813">Transport</keyword>
<dbReference type="SUPFAM" id="SSF103473">
    <property type="entry name" value="MFS general substrate transporter"/>
    <property type="match status" value="2"/>
</dbReference>
<keyword evidence="4 6" id="KW-1133">Transmembrane helix</keyword>
<proteinExistence type="predicted"/>
<dbReference type="EMBL" id="CP023778">
    <property type="protein sequence ID" value="ATL65638.1"/>
    <property type="molecule type" value="Genomic_DNA"/>
</dbReference>
<dbReference type="CDD" id="cd17321">
    <property type="entry name" value="MFS_MMR_MDR_like"/>
    <property type="match status" value="1"/>
</dbReference>